<accession>A0A4S3MDI2</accession>
<comment type="caution">
    <text evidence="1">The sequence shown here is derived from an EMBL/GenBank/DDBJ whole genome shotgun (WGS) entry which is preliminary data.</text>
</comment>
<proteinExistence type="predicted"/>
<reference evidence="1 2" key="1">
    <citation type="submission" date="2019-04" db="EMBL/GenBank/DDBJ databases">
        <title>Draft genome sequence of Youngimonas vesicularis.</title>
        <authorList>
            <person name="Hameed A."/>
        </authorList>
    </citation>
    <scope>NUCLEOTIDE SEQUENCE [LARGE SCALE GENOMIC DNA]</scope>
    <source>
        <strain evidence="1 2">CC-AMW-E</strain>
    </source>
</reference>
<dbReference type="OrthoDB" id="7876692at2"/>
<organism evidence="1 2">
    <name type="scientific">Thalassobius vesicularis</name>
    <dbReference type="NCBI Taxonomy" id="1294297"/>
    <lineage>
        <taxon>Bacteria</taxon>
        <taxon>Pseudomonadati</taxon>
        <taxon>Pseudomonadota</taxon>
        <taxon>Alphaproteobacteria</taxon>
        <taxon>Rhodobacterales</taxon>
        <taxon>Roseobacteraceae</taxon>
        <taxon>Thalassovita</taxon>
    </lineage>
</organism>
<gene>
    <name evidence="1" type="ORF">E7681_03600</name>
</gene>
<evidence type="ECO:0000313" key="1">
    <source>
        <dbReference type="EMBL" id="THD76939.1"/>
    </source>
</evidence>
<dbReference type="EMBL" id="SSMD01000001">
    <property type="protein sequence ID" value="THD76939.1"/>
    <property type="molecule type" value="Genomic_DNA"/>
</dbReference>
<dbReference type="RefSeq" id="WP_136337883.1">
    <property type="nucleotide sequence ID" value="NZ_SSMD01000001.1"/>
</dbReference>
<dbReference type="AlphaFoldDB" id="A0A4S3MDI2"/>
<sequence>MDSIAETISPATLHGRLFKLYQQAVQGGPEARQQVREALDVLADQAAIADVTDHEALVQRYRRLIELSARTPKPATPAEVVSAPQDLPLVLTSINPFGRGQLQLRCFLKWLELGFDAYTCNHGVEMEALIKLGVPQDRIMQLGDNETGKSLYGKPVPKIRSVLARAEAMFDKDLLLVNSDLYPATDNTGFLSAWRETGEVLALTREEVLSLDHTVGRICHPYRGGLDAFLLPRAALVGLLKELALFPVSNRMCFGIVGWDYFVGAVLERRLDATFADSRVLFHEMHQPTYSNVAEFNHYLTSMQALGIGLGKDHVHTAMEFANMIEDHCARNRPSRRPPELVPTRVEGESALSDEQLLLLEDLVTRAPDLVYAFGRSYVVSLIGGISGREDVSFSEIIARFPDTEYKRSFAQTLLVFVLMLHLRPQDDAPLTSAYPKGNMHAAAVRIIRDNSRENSDLRRNEVAKLFCTEAADYKIFNPRLFNVMALSCENDAERALVSEIRNFMSGKIEHAA</sequence>
<dbReference type="Proteomes" id="UP000306113">
    <property type="component" value="Unassembled WGS sequence"/>
</dbReference>
<keyword evidence="2" id="KW-1185">Reference proteome</keyword>
<evidence type="ECO:0000313" key="2">
    <source>
        <dbReference type="Proteomes" id="UP000306113"/>
    </source>
</evidence>
<name>A0A4S3MDI2_9RHOB</name>
<protein>
    <submittedName>
        <fullName evidence="1">Uncharacterized protein</fullName>
    </submittedName>
</protein>